<proteinExistence type="predicted"/>
<comment type="caution">
    <text evidence="4">The sequence shown here is derived from an EMBL/GenBank/DDBJ whole genome shotgun (WGS) entry which is preliminary data.</text>
</comment>
<sequence length="242" mass="27754">MAFYEEFNKYYDYIFPTGKPQLQFISKRALGSKVLDIACGTGNYSIPLAEQGLDVSAVDLDEGMIRALRQKAEAKGVTIKAATGDMKLLKEYFQEGGFQTIFCIGNSLVHLTSIDEIQQVLQDIYSLLEEEGILVLQIVNYDRILKYNVDHLPTIDNEDVGVSLVRKYDYNPVEHLVYFNTELIFQEQQMKFQNSVSLYPLKSEELQQMLKKAGFKIEEQYGSFKEDCYNEEAYANIIVARK</sequence>
<dbReference type="CDD" id="cd02440">
    <property type="entry name" value="AdoMet_MTases"/>
    <property type="match status" value="1"/>
</dbReference>
<evidence type="ECO:0000313" key="5">
    <source>
        <dbReference type="Proteomes" id="UP001314796"/>
    </source>
</evidence>
<protein>
    <submittedName>
        <fullName evidence="4">2-polyprenyl-3-methyl-5-hydroxy-6-metoxy-1, 4-benzoquinol methylase</fullName>
    </submittedName>
</protein>
<evidence type="ECO:0000256" key="1">
    <source>
        <dbReference type="ARBA" id="ARBA00022603"/>
    </source>
</evidence>
<evidence type="ECO:0000259" key="3">
    <source>
        <dbReference type="Pfam" id="PF13649"/>
    </source>
</evidence>
<name>A0ABS2NQR2_9FIRM</name>
<dbReference type="Gene3D" id="3.40.50.150">
    <property type="entry name" value="Vaccinia Virus protein VP39"/>
    <property type="match status" value="1"/>
</dbReference>
<feature type="domain" description="Methyltransferase" evidence="3">
    <location>
        <begin position="34"/>
        <end position="132"/>
    </location>
</feature>
<dbReference type="PANTHER" id="PTHR43861">
    <property type="entry name" value="TRANS-ACONITATE 2-METHYLTRANSFERASE-RELATED"/>
    <property type="match status" value="1"/>
</dbReference>
<keyword evidence="5" id="KW-1185">Reference proteome</keyword>
<accession>A0ABS2NQR2</accession>
<organism evidence="4 5">
    <name type="scientific">Alkaliphilus hydrothermalis</name>
    <dbReference type="NCBI Taxonomy" id="1482730"/>
    <lineage>
        <taxon>Bacteria</taxon>
        <taxon>Bacillati</taxon>
        <taxon>Bacillota</taxon>
        <taxon>Clostridia</taxon>
        <taxon>Peptostreptococcales</taxon>
        <taxon>Natronincolaceae</taxon>
        <taxon>Alkaliphilus</taxon>
    </lineage>
</organism>
<keyword evidence="1 4" id="KW-0489">Methyltransferase</keyword>
<dbReference type="InterPro" id="IPR029063">
    <property type="entry name" value="SAM-dependent_MTases_sf"/>
</dbReference>
<reference evidence="4 5" key="1">
    <citation type="submission" date="2021-01" db="EMBL/GenBank/DDBJ databases">
        <title>Genomic Encyclopedia of Type Strains, Phase IV (KMG-IV): sequencing the most valuable type-strain genomes for metagenomic binning, comparative biology and taxonomic classification.</title>
        <authorList>
            <person name="Goeker M."/>
        </authorList>
    </citation>
    <scope>NUCLEOTIDE SEQUENCE [LARGE SCALE GENOMIC DNA]</scope>
    <source>
        <strain evidence="4 5">DSM 25890</strain>
    </source>
</reference>
<evidence type="ECO:0000313" key="4">
    <source>
        <dbReference type="EMBL" id="MBM7615222.1"/>
    </source>
</evidence>
<dbReference type="SUPFAM" id="SSF53335">
    <property type="entry name" value="S-adenosyl-L-methionine-dependent methyltransferases"/>
    <property type="match status" value="1"/>
</dbReference>
<dbReference type="GO" id="GO:0032259">
    <property type="term" value="P:methylation"/>
    <property type="evidence" value="ECO:0007669"/>
    <property type="project" value="UniProtKB-KW"/>
</dbReference>
<dbReference type="Pfam" id="PF13649">
    <property type="entry name" value="Methyltransf_25"/>
    <property type="match status" value="1"/>
</dbReference>
<dbReference type="PANTHER" id="PTHR43861:SF1">
    <property type="entry name" value="TRANS-ACONITATE 2-METHYLTRANSFERASE"/>
    <property type="match status" value="1"/>
</dbReference>
<dbReference type="EMBL" id="JAFBEE010000010">
    <property type="protein sequence ID" value="MBM7615222.1"/>
    <property type="molecule type" value="Genomic_DNA"/>
</dbReference>
<dbReference type="InterPro" id="IPR041698">
    <property type="entry name" value="Methyltransf_25"/>
</dbReference>
<gene>
    <name evidence="4" type="ORF">JOC73_001784</name>
</gene>
<dbReference type="GO" id="GO:0008168">
    <property type="term" value="F:methyltransferase activity"/>
    <property type="evidence" value="ECO:0007669"/>
    <property type="project" value="UniProtKB-KW"/>
</dbReference>
<keyword evidence="2" id="KW-0808">Transferase</keyword>
<dbReference type="Proteomes" id="UP001314796">
    <property type="component" value="Unassembled WGS sequence"/>
</dbReference>
<evidence type="ECO:0000256" key="2">
    <source>
        <dbReference type="ARBA" id="ARBA00022679"/>
    </source>
</evidence>
<dbReference type="Gene3D" id="2.20.25.110">
    <property type="entry name" value="S-adenosyl-L-methionine-dependent methyltransferases"/>
    <property type="match status" value="1"/>
</dbReference>
<dbReference type="RefSeq" id="WP_204402166.1">
    <property type="nucleotide sequence ID" value="NZ_JAFBEE010000010.1"/>
</dbReference>